<dbReference type="InterPro" id="IPR036320">
    <property type="entry name" value="Glycosyl_Trfase_fam3_N_dom_sf"/>
</dbReference>
<dbReference type="SMART" id="SM00941">
    <property type="entry name" value="PYNP_C"/>
    <property type="match status" value="1"/>
</dbReference>
<evidence type="ECO:0000256" key="5">
    <source>
        <dbReference type="ARBA" id="ARBA00048550"/>
    </source>
</evidence>
<dbReference type="PANTHER" id="PTHR10515:SF0">
    <property type="entry name" value="THYMIDINE PHOSPHORYLASE"/>
    <property type="match status" value="1"/>
</dbReference>
<dbReference type="SUPFAM" id="SSF52418">
    <property type="entry name" value="Nucleoside phosphorylase/phosphoribosyltransferase catalytic domain"/>
    <property type="match status" value="1"/>
</dbReference>
<dbReference type="SUPFAM" id="SSF54680">
    <property type="entry name" value="Pyrimidine nucleoside phosphorylase C-terminal domain"/>
    <property type="match status" value="1"/>
</dbReference>
<dbReference type="GO" id="GO:0006206">
    <property type="term" value="P:pyrimidine nucleobase metabolic process"/>
    <property type="evidence" value="ECO:0007669"/>
    <property type="project" value="InterPro"/>
</dbReference>
<keyword evidence="9" id="KW-1185">Reference proteome</keyword>
<dbReference type="InterPro" id="IPR000312">
    <property type="entry name" value="Glycosyl_Trfase_fam3"/>
</dbReference>
<keyword evidence="3" id="KW-0328">Glycosyltransferase</keyword>
<evidence type="ECO:0000256" key="4">
    <source>
        <dbReference type="ARBA" id="ARBA00022679"/>
    </source>
</evidence>
<dbReference type="Pfam" id="PF02885">
    <property type="entry name" value="Glycos_trans_3N"/>
    <property type="match status" value="1"/>
</dbReference>
<dbReference type="GO" id="GO:0005829">
    <property type="term" value="C:cytosol"/>
    <property type="evidence" value="ECO:0007669"/>
    <property type="project" value="TreeGrafter"/>
</dbReference>
<keyword evidence="4" id="KW-0808">Transferase</keyword>
<gene>
    <name evidence="8" type="ORF">A6V39_02710</name>
</gene>
<evidence type="ECO:0000259" key="7">
    <source>
        <dbReference type="SMART" id="SM00941"/>
    </source>
</evidence>
<dbReference type="GO" id="GO:0006213">
    <property type="term" value="P:pyrimidine nucleoside metabolic process"/>
    <property type="evidence" value="ECO:0007669"/>
    <property type="project" value="InterPro"/>
</dbReference>
<reference evidence="9" key="1">
    <citation type="submission" date="2016-04" db="EMBL/GenBank/DDBJ databases">
        <authorList>
            <person name="Quiroz-Castaneda R.E."/>
            <person name="Martinez-Ocampo F."/>
        </authorList>
    </citation>
    <scope>NUCLEOTIDE SEQUENCE [LARGE SCALE GENOMIC DNA]</scope>
    <source>
        <strain evidence="9">INIFAP01</strain>
    </source>
</reference>
<dbReference type="AlphaFoldDB" id="A0A1A9QEF0"/>
<dbReference type="NCBIfam" id="TIGR02644">
    <property type="entry name" value="Y_phosphoryl"/>
    <property type="match status" value="1"/>
</dbReference>
<feature type="domain" description="Pyrimidine nucleoside phosphorylase C-terminal" evidence="7">
    <location>
        <begin position="350"/>
        <end position="423"/>
    </location>
</feature>
<dbReference type="GO" id="GO:0004645">
    <property type="term" value="F:1,4-alpha-oligoglucan phosphorylase activity"/>
    <property type="evidence" value="ECO:0007669"/>
    <property type="project" value="InterPro"/>
</dbReference>
<dbReference type="Pfam" id="PF07831">
    <property type="entry name" value="PYNP_C"/>
    <property type="match status" value="1"/>
</dbReference>
<dbReference type="RefSeq" id="WP_187150168.1">
    <property type="nucleotide sequence ID" value="NZ_LWUJ01000011.1"/>
</dbReference>
<dbReference type="Gene3D" id="3.90.1170.30">
    <property type="entry name" value="Pyrimidine nucleoside phosphorylase-like, C-terminal domain"/>
    <property type="match status" value="1"/>
</dbReference>
<dbReference type="InterPro" id="IPR013102">
    <property type="entry name" value="PYNP_C"/>
</dbReference>
<dbReference type="Proteomes" id="UP000077623">
    <property type="component" value="Unassembled WGS sequence"/>
</dbReference>
<dbReference type="STRING" id="432608.A6V39_02710"/>
<name>A0A1A9QEF0_9MOLU</name>
<dbReference type="InterPro" id="IPR000053">
    <property type="entry name" value="Thymidine/pyrmidine_PPase"/>
</dbReference>
<dbReference type="NCBIfam" id="NF004490">
    <property type="entry name" value="PRK05820.1"/>
    <property type="match status" value="1"/>
</dbReference>
<dbReference type="FunFam" id="3.40.1030.10:FF:000003">
    <property type="entry name" value="Pyrimidine-nucleoside phosphorylase"/>
    <property type="match status" value="1"/>
</dbReference>
<sequence length="438" mass="48344">MSGFNIVAFLNKKRINEPLTELEIKSFVRSVADGTLPNYQISAFLMAVCINGLSAQETTWLTLAMAESGDFLLPLPNKKEGEIYVDKHSSGGIGDKTSLILLPILAAGGLNVVKSAGRGLGFTGGTIDKLSSISVDTDIPLEEAFKILEKTKIFIIAQSKNISPVDKIFYQIRDVTATVENVPLIASSIMSKKLSLNLDHLFLDVKYGSGAFCKTFEYAQELAALMYSIGKLAGLEVSVHITSMQQPLGNCVGNAIELLEAQKFLAGEEVASDLKEFITTFATDIFLLTGLFNNKASALARVEEILKNKEALKVSENWFKEQKGDIDSYISRKYFNPKHKKDLLSPSEGYLNFKNNEVIGWLANELGAGRTSVESSIDMHAGFKFHKKINDYVKKDDLLLTMYSSSPIKDSIVEKMLENMEFNSVANEINRLIVQYEG</sequence>
<dbReference type="GO" id="GO:0009032">
    <property type="term" value="F:thymidine phosphorylase activity"/>
    <property type="evidence" value="ECO:0007669"/>
    <property type="project" value="UniProtKB-EC"/>
</dbReference>
<evidence type="ECO:0000256" key="6">
    <source>
        <dbReference type="ARBA" id="ARBA00056338"/>
    </source>
</evidence>
<proteinExistence type="inferred from homology"/>
<protein>
    <recommendedName>
        <fullName evidence="7">Pyrimidine nucleoside phosphorylase C-terminal domain-containing protein</fullName>
    </recommendedName>
</protein>
<comment type="catalytic activity">
    <reaction evidence="5">
        <text>thymidine + phosphate = 2-deoxy-alpha-D-ribose 1-phosphate + thymine</text>
        <dbReference type="Rhea" id="RHEA:16037"/>
        <dbReference type="ChEBI" id="CHEBI:17748"/>
        <dbReference type="ChEBI" id="CHEBI:17821"/>
        <dbReference type="ChEBI" id="CHEBI:43474"/>
        <dbReference type="ChEBI" id="CHEBI:57259"/>
        <dbReference type="EC" id="2.4.2.4"/>
    </reaction>
</comment>
<dbReference type="Gene3D" id="3.40.1030.10">
    <property type="entry name" value="Nucleoside phosphorylase/phosphoribosyltransferase catalytic domain"/>
    <property type="match status" value="1"/>
</dbReference>
<evidence type="ECO:0000256" key="1">
    <source>
        <dbReference type="ARBA" id="ARBA00006915"/>
    </source>
</evidence>
<dbReference type="Pfam" id="PF00591">
    <property type="entry name" value="Glycos_transf_3"/>
    <property type="match status" value="1"/>
</dbReference>
<comment type="caution">
    <text evidence="8">The sequence shown here is derived from an EMBL/GenBank/DDBJ whole genome shotgun (WGS) entry which is preliminary data.</text>
</comment>
<dbReference type="PROSITE" id="PS00647">
    <property type="entry name" value="THYMID_PHOSPHORYLASE"/>
    <property type="match status" value="1"/>
</dbReference>
<dbReference type="SUPFAM" id="SSF47648">
    <property type="entry name" value="Nucleoside phosphorylase/phosphoribosyltransferase N-terminal domain"/>
    <property type="match status" value="1"/>
</dbReference>
<evidence type="ECO:0000313" key="8">
    <source>
        <dbReference type="EMBL" id="OAL10326.1"/>
    </source>
</evidence>
<dbReference type="InterPro" id="IPR018090">
    <property type="entry name" value="Pyrmidine_PPas_bac/euk"/>
</dbReference>
<dbReference type="InterPro" id="IPR017872">
    <property type="entry name" value="Pyrmidine_PPase_CS"/>
</dbReference>
<accession>A0A1A9QEF0</accession>
<dbReference type="PIRSF" id="PIRSF000478">
    <property type="entry name" value="TP_PyNP"/>
    <property type="match status" value="1"/>
</dbReference>
<evidence type="ECO:0000313" key="9">
    <source>
        <dbReference type="Proteomes" id="UP000077623"/>
    </source>
</evidence>
<dbReference type="Gene3D" id="1.20.970.10">
    <property type="entry name" value="Transferase, Pyrimidine Nucleoside Phosphorylase, Chain C"/>
    <property type="match status" value="1"/>
</dbReference>
<comment type="function">
    <text evidence="6">The enzymes which catalyze the reversible phosphorolysis of pyrimidine nucleosides are involved in the degradation of these compounds and in their utilization as carbon and energy sources, or in the rescue of pyrimidine bases for nucleotide synthesis.</text>
</comment>
<dbReference type="PANTHER" id="PTHR10515">
    <property type="entry name" value="THYMIDINE PHOSPHORYLASE"/>
    <property type="match status" value="1"/>
</dbReference>
<dbReference type="EMBL" id="LWUJ01000011">
    <property type="protein sequence ID" value="OAL10326.1"/>
    <property type="molecule type" value="Genomic_DNA"/>
</dbReference>
<dbReference type="InterPro" id="IPR017459">
    <property type="entry name" value="Glycosyl_Trfase_fam3_N_dom"/>
</dbReference>
<evidence type="ECO:0000256" key="2">
    <source>
        <dbReference type="ARBA" id="ARBA00011738"/>
    </source>
</evidence>
<evidence type="ECO:0000256" key="3">
    <source>
        <dbReference type="ARBA" id="ARBA00022676"/>
    </source>
</evidence>
<comment type="similarity">
    <text evidence="1">Belongs to the thymidine/pyrimidine-nucleoside phosphorylase family.</text>
</comment>
<dbReference type="InterPro" id="IPR036566">
    <property type="entry name" value="PYNP-like_C_sf"/>
</dbReference>
<comment type="subunit">
    <text evidence="2">Homodimer.</text>
</comment>
<dbReference type="InterPro" id="IPR035902">
    <property type="entry name" value="Nuc_phospho_transferase"/>
</dbReference>
<organism evidence="8 9">
    <name type="scientific">Candidatus Mycoplasma haematobovis</name>
    <dbReference type="NCBI Taxonomy" id="432608"/>
    <lineage>
        <taxon>Bacteria</taxon>
        <taxon>Bacillati</taxon>
        <taxon>Mycoplasmatota</taxon>
        <taxon>Mollicutes</taxon>
        <taxon>Mycoplasmataceae</taxon>
        <taxon>Mycoplasma</taxon>
    </lineage>
</organism>